<dbReference type="RefSeq" id="WP_213944693.1">
    <property type="nucleotide sequence ID" value="NZ_JAHCMY010000003.1"/>
</dbReference>
<accession>A0AAP2G1A1</accession>
<dbReference type="Proteomes" id="UP001319104">
    <property type="component" value="Unassembled WGS sequence"/>
</dbReference>
<protein>
    <recommendedName>
        <fullName evidence="3">PQQ-binding-like beta-propeller repeat protein</fullName>
    </recommendedName>
</protein>
<comment type="caution">
    <text evidence="1">The sequence shown here is derived from an EMBL/GenBank/DDBJ whole genome shotgun (WGS) entry which is preliminary data.</text>
</comment>
<dbReference type="SUPFAM" id="SSF50998">
    <property type="entry name" value="Quinoprotein alcohol dehydrogenase-like"/>
    <property type="match status" value="1"/>
</dbReference>
<dbReference type="Gene3D" id="2.120.10.30">
    <property type="entry name" value="TolB, C-terminal domain"/>
    <property type="match status" value="1"/>
</dbReference>
<sequence length="460" mass="51845">MKRFLLLPTALIAIGFASCEPSDDRPIVNEGMELKMDKQAVCLDDITTLTLTLGDSVVSPSRIKYEISPPVGSINEQGQYIAPGDLPSNTEVTITARPDFVIGSTSQSILVENARLDEYITTIEAWRDVKYSSYNVIKEKTTDGYVMLKENDEEFQIFKFNNEGQVAWVTSFGEGYPYSISVRNDQIYVAGIQDNLTKVFKLDGDGNQIWEHQTLVARVQALTVNDNGEAYLFLYKGQTESNHLVKLDNHGNEIENTILEKNIHQAKFNHENDLLIKYRSGNQHMVSKTDLNLNIIWEVPYIENYSPSIIELYPNNDMLIGISNNSGRSFSLKKISNDGNLIFEGEYQLSEEDQFGNHPLLWISDITVLENGEVLIAGNESRRPVAALADNTGHLKWIWKSENILTGHQSTGWTVFPIETGYMYLATYPRITENNIVFMDMKSILMRADGTLNPCAQANS</sequence>
<name>A0AAP2G1A1_9BACT</name>
<evidence type="ECO:0008006" key="3">
    <source>
        <dbReference type="Google" id="ProtNLM"/>
    </source>
</evidence>
<keyword evidence="2" id="KW-1185">Reference proteome</keyword>
<gene>
    <name evidence="1" type="ORF">KI659_07240</name>
</gene>
<dbReference type="InterPro" id="IPR011047">
    <property type="entry name" value="Quinoprotein_ADH-like_sf"/>
</dbReference>
<dbReference type="AlphaFoldDB" id="A0AAP2G1A1"/>
<reference evidence="1 2" key="1">
    <citation type="submission" date="2021-05" db="EMBL/GenBank/DDBJ databases">
        <authorList>
            <person name="Zhang Z.D."/>
            <person name="Osman G."/>
        </authorList>
    </citation>
    <scope>NUCLEOTIDE SEQUENCE [LARGE SCALE GENOMIC DNA]</scope>
    <source>
        <strain evidence="1 2">KCTC 32217</strain>
    </source>
</reference>
<evidence type="ECO:0000313" key="2">
    <source>
        <dbReference type="Proteomes" id="UP001319104"/>
    </source>
</evidence>
<organism evidence="1 2">
    <name type="scientific">Litoribacter ruber</name>
    <dbReference type="NCBI Taxonomy" id="702568"/>
    <lineage>
        <taxon>Bacteria</taxon>
        <taxon>Pseudomonadati</taxon>
        <taxon>Bacteroidota</taxon>
        <taxon>Cytophagia</taxon>
        <taxon>Cytophagales</taxon>
        <taxon>Cyclobacteriaceae</taxon>
        <taxon>Litoribacter</taxon>
    </lineage>
</organism>
<proteinExistence type="predicted"/>
<dbReference type="EMBL" id="JAHCMY010000003">
    <property type="protein sequence ID" value="MBS9523807.1"/>
    <property type="molecule type" value="Genomic_DNA"/>
</dbReference>
<evidence type="ECO:0000313" key="1">
    <source>
        <dbReference type="EMBL" id="MBS9523807.1"/>
    </source>
</evidence>
<dbReference type="PROSITE" id="PS51257">
    <property type="entry name" value="PROKAR_LIPOPROTEIN"/>
    <property type="match status" value="1"/>
</dbReference>
<dbReference type="InterPro" id="IPR011042">
    <property type="entry name" value="6-blade_b-propeller_TolB-like"/>
</dbReference>